<dbReference type="EMBL" id="VOAH01000001">
    <property type="protein sequence ID" value="TVP41881.1"/>
    <property type="molecule type" value="Genomic_DNA"/>
</dbReference>
<reference evidence="1 2" key="1">
    <citation type="journal article" date="2019" name="Front. Microbiol.">
        <title>Ammonia Oxidation by the Arctic Terrestrial Thaumarchaeote Candidatus Nitrosocosmicus arcticus Is Stimulated by Increasing Temperatures.</title>
        <authorList>
            <person name="Alves R.J.E."/>
            <person name="Kerou M."/>
            <person name="Zappe A."/>
            <person name="Bittner R."/>
            <person name="Abby S.S."/>
            <person name="Schmidt H.A."/>
            <person name="Pfeifer K."/>
            <person name="Schleper C."/>
        </authorList>
    </citation>
    <scope>NUCLEOTIDE SEQUENCE [LARGE SCALE GENOMIC DNA]</scope>
    <source>
        <strain evidence="1 2">Kfb</strain>
    </source>
</reference>
<proteinExistence type="predicted"/>
<sequence>MILYQNDSFNQFIKSLQNAWYQFVVNNTEIYEKTTEASFDIMCKYTCEVMKPMALIWLEIMLKTSKEKEYQLKSSDVFLHL</sequence>
<keyword evidence="2" id="KW-1185">Reference proteome</keyword>
<accession>A0A557SZ45</accession>
<evidence type="ECO:0000313" key="2">
    <source>
        <dbReference type="Proteomes" id="UP000315289"/>
    </source>
</evidence>
<name>A0A557SZ45_9ARCH</name>
<protein>
    <submittedName>
        <fullName evidence="1">Uncharacterized protein</fullName>
    </submittedName>
</protein>
<gene>
    <name evidence="1" type="ORF">NARC_10287</name>
</gene>
<dbReference type="AlphaFoldDB" id="A0A557SZ45"/>
<evidence type="ECO:0000313" key="1">
    <source>
        <dbReference type="EMBL" id="TVP41881.1"/>
    </source>
</evidence>
<dbReference type="Proteomes" id="UP000315289">
    <property type="component" value="Unassembled WGS sequence"/>
</dbReference>
<comment type="caution">
    <text evidence="1">The sequence shown here is derived from an EMBL/GenBank/DDBJ whole genome shotgun (WGS) entry which is preliminary data.</text>
</comment>
<organism evidence="1 2">
    <name type="scientific">Candidatus Nitrosocosmicus arcticus</name>
    <dbReference type="NCBI Taxonomy" id="2035267"/>
    <lineage>
        <taxon>Archaea</taxon>
        <taxon>Nitrososphaerota</taxon>
        <taxon>Nitrososphaeria</taxon>
        <taxon>Nitrososphaerales</taxon>
        <taxon>Nitrososphaeraceae</taxon>
        <taxon>Candidatus Nitrosocosmicus</taxon>
    </lineage>
</organism>